<dbReference type="SUPFAM" id="SSF46894">
    <property type="entry name" value="C-terminal effector domain of the bipartite response regulators"/>
    <property type="match status" value="1"/>
</dbReference>
<keyword evidence="2" id="KW-0238">DNA-binding</keyword>
<dbReference type="Pfam" id="PF00196">
    <property type="entry name" value="GerE"/>
    <property type="match status" value="1"/>
</dbReference>
<dbReference type="InterPro" id="IPR016032">
    <property type="entry name" value="Sig_transdc_resp-reg_C-effctor"/>
</dbReference>
<dbReference type="GO" id="GO:0003677">
    <property type="term" value="F:DNA binding"/>
    <property type="evidence" value="ECO:0007669"/>
    <property type="project" value="UniProtKB-KW"/>
</dbReference>
<reference evidence="5" key="1">
    <citation type="journal article" date="2020" name="mSystems">
        <title>Genome- and Community-Level Interaction Insights into Carbon Utilization and Element Cycling Functions of Hydrothermarchaeota in Hydrothermal Sediment.</title>
        <authorList>
            <person name="Zhou Z."/>
            <person name="Liu Y."/>
            <person name="Xu W."/>
            <person name="Pan J."/>
            <person name="Luo Z.H."/>
            <person name="Li M."/>
        </authorList>
    </citation>
    <scope>NUCLEOTIDE SEQUENCE [LARGE SCALE GENOMIC DNA]</scope>
    <source>
        <strain evidence="5">SpSt-402</strain>
    </source>
</reference>
<evidence type="ECO:0000256" key="2">
    <source>
        <dbReference type="ARBA" id="ARBA00023125"/>
    </source>
</evidence>
<dbReference type="PANTHER" id="PTHR44688:SF16">
    <property type="entry name" value="DNA-BINDING TRANSCRIPTIONAL ACTIVATOR DEVR_DOSR"/>
    <property type="match status" value="1"/>
</dbReference>
<dbReference type="GO" id="GO:0006355">
    <property type="term" value="P:regulation of DNA-templated transcription"/>
    <property type="evidence" value="ECO:0007669"/>
    <property type="project" value="InterPro"/>
</dbReference>
<dbReference type="PROSITE" id="PS50043">
    <property type="entry name" value="HTH_LUXR_2"/>
    <property type="match status" value="1"/>
</dbReference>
<dbReference type="InterPro" id="IPR036388">
    <property type="entry name" value="WH-like_DNA-bd_sf"/>
</dbReference>
<proteinExistence type="predicted"/>
<evidence type="ECO:0000256" key="1">
    <source>
        <dbReference type="ARBA" id="ARBA00023015"/>
    </source>
</evidence>
<dbReference type="AlphaFoldDB" id="A0A832H502"/>
<evidence type="ECO:0000259" key="4">
    <source>
        <dbReference type="PROSITE" id="PS50043"/>
    </source>
</evidence>
<dbReference type="EMBL" id="DSRD01000666">
    <property type="protein sequence ID" value="HGW94734.1"/>
    <property type="molecule type" value="Genomic_DNA"/>
</dbReference>
<evidence type="ECO:0000256" key="3">
    <source>
        <dbReference type="ARBA" id="ARBA00023163"/>
    </source>
</evidence>
<comment type="caution">
    <text evidence="5">The sequence shown here is derived from an EMBL/GenBank/DDBJ whole genome shotgun (WGS) entry which is preliminary data.</text>
</comment>
<dbReference type="SMART" id="SM00421">
    <property type="entry name" value="HTH_LUXR"/>
    <property type="match status" value="1"/>
</dbReference>
<organism evidence="5">
    <name type="scientific">Oscillatoriales cyanobacterium SpSt-402</name>
    <dbReference type="NCBI Taxonomy" id="2282168"/>
    <lineage>
        <taxon>Bacteria</taxon>
        <taxon>Bacillati</taxon>
        <taxon>Cyanobacteriota</taxon>
        <taxon>Cyanophyceae</taxon>
        <taxon>Oscillatoriophycideae</taxon>
        <taxon>Oscillatoriales</taxon>
    </lineage>
</organism>
<evidence type="ECO:0000313" key="5">
    <source>
        <dbReference type="EMBL" id="HGW94734.1"/>
    </source>
</evidence>
<protein>
    <submittedName>
        <fullName evidence="5">LuxR family transcriptional regulator</fullName>
    </submittedName>
</protein>
<accession>A0A832H502</accession>
<dbReference type="PRINTS" id="PR00038">
    <property type="entry name" value="HTHLUXR"/>
</dbReference>
<keyword evidence="3" id="KW-0804">Transcription</keyword>
<name>A0A832H502_9CYAN</name>
<dbReference type="PANTHER" id="PTHR44688">
    <property type="entry name" value="DNA-BINDING TRANSCRIPTIONAL ACTIVATOR DEVR_DOSR"/>
    <property type="match status" value="1"/>
</dbReference>
<sequence length="195" mass="22750">MMTAMSVQTVEIAEFQSVYTDSAFLQTIVESLVDGVLLVTVKGDWVYGNYNAYRICQQINSHKSASDRVPNVIRQICQTYLNNHSKLNPASQLESETVFNETHYRVRVRWFQRDKTNTPLLLVTLEDCDQAARNRAIAEAQQFNLTERQTDVWLLYRMGYSYREIATQLFVTVNTVKRHMKDIYAKQRLNNSCEY</sequence>
<dbReference type="Gene3D" id="1.10.10.10">
    <property type="entry name" value="Winged helix-like DNA-binding domain superfamily/Winged helix DNA-binding domain"/>
    <property type="match status" value="1"/>
</dbReference>
<feature type="domain" description="HTH luxR-type" evidence="4">
    <location>
        <begin position="138"/>
        <end position="195"/>
    </location>
</feature>
<gene>
    <name evidence="5" type="ORF">ENR47_10695</name>
</gene>
<keyword evidence="1" id="KW-0805">Transcription regulation</keyword>
<dbReference type="InterPro" id="IPR000792">
    <property type="entry name" value="Tscrpt_reg_LuxR_C"/>
</dbReference>